<proteinExistence type="predicted"/>
<dbReference type="Pfam" id="PF10651">
    <property type="entry name" value="BppU_N"/>
    <property type="match status" value="1"/>
</dbReference>
<dbReference type="EMBL" id="JACIVD010000062">
    <property type="protein sequence ID" value="MBB1123567.1"/>
    <property type="molecule type" value="Genomic_DNA"/>
</dbReference>
<comment type="caution">
    <text evidence="2">The sequence shown here is derived from an EMBL/GenBank/DDBJ whole genome shotgun (WGS) entry which is preliminary data.</text>
</comment>
<dbReference type="Proteomes" id="UP000547628">
    <property type="component" value="Unassembled WGS sequence"/>
</dbReference>
<sequence>MSELFLPKDYTSEDVPVNENNPDIIYLDLYKPRTVYYNMRSTFNGRQLDKDVPLKVQLAYGHKPLNLNNIKDIRFTAAKPDGTGVQTIGEYKIFNPIAGLVYVTIPAATFSAPGMLYFNLQVITNEEQLLSSNTCYFEVEASFARAVFNAGNYDTEIEAAKKQALENIKKFNSDVNQRLEDVNATARGIETSNHILAQAVDDNANAIRAGLAPTNGGANVFTGPNTFQKLLTLAGGLNLSNKLTVNGTDIDLPQMLKNLNDAIDKLNHAFDGHQIGADADFNNLDNGISLVYITQQTVPKGHNFPLLDNSKDNPNISMYGLLLQVGNSKGMYPVAFQIYFNVSGSTDSSIYMRQKAGNFNGGWGDWSSWNVNK</sequence>
<accession>A0A839H9L2</accession>
<dbReference type="InterPro" id="IPR018913">
    <property type="entry name" value="BppU_N"/>
</dbReference>
<evidence type="ECO:0000313" key="2">
    <source>
        <dbReference type="EMBL" id="MBB1123567.1"/>
    </source>
</evidence>
<protein>
    <submittedName>
        <fullName evidence="2">BppU family phage baseplate upper protein</fullName>
    </submittedName>
</protein>
<reference evidence="2 3" key="1">
    <citation type="submission" date="2020-07" db="EMBL/GenBank/DDBJ databases">
        <title>Description of Limosilactobacillus balticus sp. nov., Limosilactobacillus agrestis sp. nov., Limosilactobacillus albertensis sp. nov., Limosilactobacillus rudii sp. nov., Limosilactobacillus fastidiosus sp. nov., five novel Limosilactobacillus species isolated from the vertebrate gastrointestinal tract, and proposal of 6 subspecies of Limosilactobacillus reuteri adapted to the gastrointestinal tract of specific vertebrate hosts.</title>
        <authorList>
            <person name="Li F."/>
            <person name="Cheng C."/>
            <person name="Zheng J."/>
            <person name="Quevedo R.M."/>
            <person name="Li J."/>
            <person name="Roos S."/>
            <person name="Gaenzle M.G."/>
            <person name="Walter J."/>
        </authorList>
    </citation>
    <scope>NUCLEOTIDE SEQUENCE [LARGE SCALE GENOMIC DNA]</scope>
    <source>
        <strain evidence="2 3">Lr3000</strain>
    </source>
</reference>
<name>A0A839H9L2_9LACO</name>
<feature type="domain" description="BppU N-terminal" evidence="1">
    <location>
        <begin position="54"/>
        <end position="163"/>
    </location>
</feature>
<dbReference type="AlphaFoldDB" id="A0A839H9L2"/>
<gene>
    <name evidence="2" type="ORF">H5S41_06300</name>
</gene>
<evidence type="ECO:0000259" key="1">
    <source>
        <dbReference type="Pfam" id="PF10651"/>
    </source>
</evidence>
<organism evidence="2 3">
    <name type="scientific">Limosilactobacillus albertensis</name>
    <dbReference type="NCBI Taxonomy" id="2759752"/>
    <lineage>
        <taxon>Bacteria</taxon>
        <taxon>Bacillati</taxon>
        <taxon>Bacillota</taxon>
        <taxon>Bacilli</taxon>
        <taxon>Lactobacillales</taxon>
        <taxon>Lactobacillaceae</taxon>
        <taxon>Limosilactobacillus</taxon>
    </lineage>
</organism>
<evidence type="ECO:0000313" key="3">
    <source>
        <dbReference type="Proteomes" id="UP000547628"/>
    </source>
</evidence>
<dbReference type="RefSeq" id="WP_182602721.1">
    <property type="nucleotide sequence ID" value="NZ_JACIVD010000062.1"/>
</dbReference>